<dbReference type="EnsemblMetazoa" id="XM_016983976">
    <property type="protein sequence ID" value="XP_016839465"/>
    <property type="gene ID" value="LOC100115757"/>
</dbReference>
<proteinExistence type="inferred from homology"/>
<dbReference type="EnsemblMetazoa" id="XM_008209524">
    <property type="protein sequence ID" value="XP_008207746"/>
    <property type="gene ID" value="LOC100115757"/>
</dbReference>
<dbReference type="InterPro" id="IPR055343">
    <property type="entry name" value="CREG_beta-barrel"/>
</dbReference>
<dbReference type="RefSeq" id="XP_008207746.1">
    <property type="nucleotide sequence ID" value="XM_008209524.4"/>
</dbReference>
<feature type="compositionally biased region" description="Basic and acidic residues" evidence="6">
    <location>
        <begin position="67"/>
        <end position="103"/>
    </location>
</feature>
<dbReference type="AlphaFoldDB" id="A0A7M7HB70"/>
<evidence type="ECO:0000313" key="9">
    <source>
        <dbReference type="EnsemblMetazoa" id="XP_008207746"/>
    </source>
</evidence>
<feature type="signal peptide" evidence="7">
    <location>
        <begin position="1"/>
        <end position="27"/>
    </location>
</feature>
<dbReference type="KEGG" id="nvi:100115757"/>
<dbReference type="GO" id="GO:0005737">
    <property type="term" value="C:cytoplasm"/>
    <property type="evidence" value="ECO:0007669"/>
    <property type="project" value="UniProtKB-ARBA"/>
</dbReference>
<sequence length="309" mass="35360">MHYASRALTFALVFLAALANLAAEASSAEESSLLGLDDPQWDEYREFKEFQEFQAWKRASKERRRHHEDEERRERYERKRFHGAENEKRRRGGDGRSARKDVVADPPPIDQAALMARYIVNQAGWTSVATVSSRKDTESYPFVNIISFSDGPLGNGTGIPYLFLTPLDFTAQDVFKDNRATLMMSLAQGRYCELKNYDPMDPRCARVVMTGKIKAVKEDNPEYPIAKNAVYGRHPWLAHMPADHHFFFAKLKIGTIAVLDTFGGPKYVTVKDYLNPPNPKAHSEYLERYQLLGDDNESQKSAERFSSYF</sequence>
<protein>
    <recommendedName>
        <fullName evidence="8">CREG-like beta-barrel domain-containing protein</fullName>
    </recommendedName>
</protein>
<evidence type="ECO:0000256" key="3">
    <source>
        <dbReference type="ARBA" id="ARBA00022525"/>
    </source>
</evidence>
<comment type="similarity">
    <text evidence="2">Belongs to the CREG family.</text>
</comment>
<evidence type="ECO:0000256" key="2">
    <source>
        <dbReference type="ARBA" id="ARBA00009230"/>
    </source>
</evidence>
<dbReference type="InterPro" id="IPR012349">
    <property type="entry name" value="Split_barrel_FMN-bd"/>
</dbReference>
<dbReference type="FunCoup" id="A0A7M7HB70">
    <property type="interactions" value="12"/>
</dbReference>
<feature type="domain" description="CREG-like beta-barrel" evidence="8">
    <location>
        <begin position="107"/>
        <end position="274"/>
    </location>
</feature>
<keyword evidence="10" id="KW-1185">Reference proteome</keyword>
<evidence type="ECO:0000256" key="1">
    <source>
        <dbReference type="ARBA" id="ARBA00004613"/>
    </source>
</evidence>
<dbReference type="PANTHER" id="PTHR13343:SF17">
    <property type="entry name" value="CELLULAR REPRESSOR OF E1A-STIMULATED GENES, ISOFORM A"/>
    <property type="match status" value="1"/>
</dbReference>
<comment type="subcellular location">
    <subcellularLocation>
        <location evidence="1">Secreted</location>
    </subcellularLocation>
</comment>
<feature type="chain" id="PRO_5036207100" description="CREG-like beta-barrel domain-containing protein" evidence="7">
    <location>
        <begin position="28"/>
        <end position="309"/>
    </location>
</feature>
<name>A0A7M7HB70_NASVI</name>
<keyword evidence="5" id="KW-0325">Glycoprotein</keyword>
<evidence type="ECO:0000256" key="4">
    <source>
        <dbReference type="ARBA" id="ARBA00022729"/>
    </source>
</evidence>
<dbReference type="SUPFAM" id="SSF50475">
    <property type="entry name" value="FMN-binding split barrel"/>
    <property type="match status" value="1"/>
</dbReference>
<accession>A0A7M7HB70</accession>
<dbReference type="RefSeq" id="XP_016839465.1">
    <property type="nucleotide sequence ID" value="XM_016983976.3"/>
</dbReference>
<dbReference type="FunFam" id="2.30.110.10:FF:000004">
    <property type="entry name" value="Cellular repressor of E1A-stimulated genes 1"/>
    <property type="match status" value="1"/>
</dbReference>
<dbReference type="Pfam" id="PF13883">
    <property type="entry name" value="CREG_beta-barrel"/>
    <property type="match status" value="1"/>
</dbReference>
<keyword evidence="3" id="KW-0964">Secreted</keyword>
<dbReference type="GO" id="GO:0005615">
    <property type="term" value="C:extracellular space"/>
    <property type="evidence" value="ECO:0007669"/>
    <property type="project" value="TreeGrafter"/>
</dbReference>
<dbReference type="Proteomes" id="UP000002358">
    <property type="component" value="Unassembled WGS sequence"/>
</dbReference>
<evidence type="ECO:0000256" key="5">
    <source>
        <dbReference type="ARBA" id="ARBA00023180"/>
    </source>
</evidence>
<dbReference type="GO" id="GO:0012505">
    <property type="term" value="C:endomembrane system"/>
    <property type="evidence" value="ECO:0007669"/>
    <property type="project" value="UniProtKB-ARBA"/>
</dbReference>
<dbReference type="OrthoDB" id="46836at2759"/>
<dbReference type="Gene3D" id="2.30.110.10">
    <property type="entry name" value="Electron Transport, Fmn-binding Protein, Chain A"/>
    <property type="match status" value="1"/>
</dbReference>
<organism evidence="9 10">
    <name type="scientific">Nasonia vitripennis</name>
    <name type="common">Parasitic wasp</name>
    <dbReference type="NCBI Taxonomy" id="7425"/>
    <lineage>
        <taxon>Eukaryota</taxon>
        <taxon>Metazoa</taxon>
        <taxon>Ecdysozoa</taxon>
        <taxon>Arthropoda</taxon>
        <taxon>Hexapoda</taxon>
        <taxon>Insecta</taxon>
        <taxon>Pterygota</taxon>
        <taxon>Neoptera</taxon>
        <taxon>Endopterygota</taxon>
        <taxon>Hymenoptera</taxon>
        <taxon>Apocrita</taxon>
        <taxon>Proctotrupomorpha</taxon>
        <taxon>Chalcidoidea</taxon>
        <taxon>Pteromalidae</taxon>
        <taxon>Pteromalinae</taxon>
        <taxon>Nasonia</taxon>
    </lineage>
</organism>
<evidence type="ECO:0000256" key="6">
    <source>
        <dbReference type="SAM" id="MobiDB-lite"/>
    </source>
</evidence>
<evidence type="ECO:0000256" key="7">
    <source>
        <dbReference type="SAM" id="SignalP"/>
    </source>
</evidence>
<dbReference type="InParanoid" id="A0A7M7HB70"/>
<dbReference type="PANTHER" id="PTHR13343">
    <property type="entry name" value="CREG1 PROTEIN"/>
    <property type="match status" value="1"/>
</dbReference>
<reference evidence="9" key="1">
    <citation type="submission" date="2021-01" db="UniProtKB">
        <authorList>
            <consortium name="EnsemblMetazoa"/>
        </authorList>
    </citation>
    <scope>IDENTIFICATION</scope>
</reference>
<evidence type="ECO:0000313" key="10">
    <source>
        <dbReference type="Proteomes" id="UP000002358"/>
    </source>
</evidence>
<evidence type="ECO:0000259" key="8">
    <source>
        <dbReference type="Pfam" id="PF13883"/>
    </source>
</evidence>
<dbReference type="SMR" id="A0A7M7HB70"/>
<feature type="region of interest" description="Disordered" evidence="6">
    <location>
        <begin position="58"/>
        <end position="104"/>
    </location>
</feature>
<dbReference type="GeneID" id="100115757"/>
<keyword evidence="4 7" id="KW-0732">Signal</keyword>